<keyword evidence="2" id="KW-0378">Hydrolase</keyword>
<dbReference type="PANTHER" id="PTHR43248:SF3">
    <property type="entry name" value="AB HYDROLASE-1 DOMAIN-CONTAINING PROTEIN"/>
    <property type="match status" value="1"/>
</dbReference>
<gene>
    <name evidence="4" type="ORF">HPP92_025140</name>
</gene>
<dbReference type="Gene3D" id="3.40.50.1820">
    <property type="entry name" value="alpha/beta hydrolase"/>
    <property type="match status" value="1"/>
</dbReference>
<organism evidence="4 5">
    <name type="scientific">Vanilla planifolia</name>
    <name type="common">Vanilla</name>
    <dbReference type="NCBI Taxonomy" id="51239"/>
    <lineage>
        <taxon>Eukaryota</taxon>
        <taxon>Viridiplantae</taxon>
        <taxon>Streptophyta</taxon>
        <taxon>Embryophyta</taxon>
        <taxon>Tracheophyta</taxon>
        <taxon>Spermatophyta</taxon>
        <taxon>Magnoliopsida</taxon>
        <taxon>Liliopsida</taxon>
        <taxon>Asparagales</taxon>
        <taxon>Orchidaceae</taxon>
        <taxon>Vanilloideae</taxon>
        <taxon>Vanilleae</taxon>
        <taxon>Vanilla</taxon>
    </lineage>
</organism>
<evidence type="ECO:0000256" key="2">
    <source>
        <dbReference type="ARBA" id="ARBA00022801"/>
    </source>
</evidence>
<keyword evidence="5" id="KW-1185">Reference proteome</keyword>
<accession>A0A835PHW5</accession>
<feature type="domain" description="AB hydrolase-1" evidence="3">
    <location>
        <begin position="58"/>
        <end position="149"/>
    </location>
</feature>
<dbReference type="InterPro" id="IPR029058">
    <property type="entry name" value="AB_hydrolase_fold"/>
</dbReference>
<dbReference type="Pfam" id="PF00561">
    <property type="entry name" value="Abhydrolase_1"/>
    <property type="match status" value="1"/>
</dbReference>
<sequence length="174" mass="19384">MGRSPSSFPRRFRVLFSCPSFPSFLLNSTPEFLGGSRSLSTLSYEEIRASERPFDSSVFVLHGLLGSGRNWRTFSRKLASELQNTSNSNEWRMVLLDLRNHGKSTEVKGLDPPHDMENSARDIANLVKSHGWKWPDVVIGHSMGGKVGLDFVASCARGDYGESVVLPKQNSFGY</sequence>
<dbReference type="EMBL" id="JADCNL010000014">
    <property type="protein sequence ID" value="KAG0452476.1"/>
    <property type="molecule type" value="Genomic_DNA"/>
</dbReference>
<evidence type="ECO:0000313" key="5">
    <source>
        <dbReference type="Proteomes" id="UP000636800"/>
    </source>
</evidence>
<comment type="caution">
    <text evidence="4">The sequence shown here is derived from an EMBL/GenBank/DDBJ whole genome shotgun (WGS) entry which is preliminary data.</text>
</comment>
<protein>
    <recommendedName>
        <fullName evidence="3">AB hydrolase-1 domain-containing protein</fullName>
    </recommendedName>
</protein>
<dbReference type="OrthoDB" id="445566at2759"/>
<dbReference type="AlphaFoldDB" id="A0A835PHW5"/>
<dbReference type="SUPFAM" id="SSF53474">
    <property type="entry name" value="alpha/beta-Hydrolases"/>
    <property type="match status" value="1"/>
</dbReference>
<proteinExistence type="inferred from homology"/>
<comment type="similarity">
    <text evidence="1">Belongs to the peptidase S33 family.</text>
</comment>
<dbReference type="Proteomes" id="UP000636800">
    <property type="component" value="Unassembled WGS sequence"/>
</dbReference>
<reference evidence="4 5" key="1">
    <citation type="journal article" date="2020" name="Nat. Food">
        <title>A phased Vanilla planifolia genome enables genetic improvement of flavour and production.</title>
        <authorList>
            <person name="Hasing T."/>
            <person name="Tang H."/>
            <person name="Brym M."/>
            <person name="Khazi F."/>
            <person name="Huang T."/>
            <person name="Chambers A.H."/>
        </authorList>
    </citation>
    <scope>NUCLEOTIDE SEQUENCE [LARGE SCALE GENOMIC DNA]</scope>
    <source>
        <tissue evidence="4">Leaf</tissue>
    </source>
</reference>
<dbReference type="PANTHER" id="PTHR43248">
    <property type="entry name" value="2-SUCCINYL-6-HYDROXY-2,4-CYCLOHEXADIENE-1-CARBOXYLATE SYNTHASE"/>
    <property type="match status" value="1"/>
</dbReference>
<dbReference type="InterPro" id="IPR000073">
    <property type="entry name" value="AB_hydrolase_1"/>
</dbReference>
<evidence type="ECO:0000256" key="1">
    <source>
        <dbReference type="ARBA" id="ARBA00010088"/>
    </source>
</evidence>
<evidence type="ECO:0000313" key="4">
    <source>
        <dbReference type="EMBL" id="KAG0452476.1"/>
    </source>
</evidence>
<evidence type="ECO:0000259" key="3">
    <source>
        <dbReference type="Pfam" id="PF00561"/>
    </source>
</evidence>
<name>A0A835PHW5_VANPL</name>
<dbReference type="GO" id="GO:0016787">
    <property type="term" value="F:hydrolase activity"/>
    <property type="evidence" value="ECO:0007669"/>
    <property type="project" value="UniProtKB-KW"/>
</dbReference>
<dbReference type="InterPro" id="IPR051601">
    <property type="entry name" value="Serine_prot/Carboxylest_S33"/>
</dbReference>